<dbReference type="PANTHER" id="PTHR11405:SF53">
    <property type="entry name" value="CARBAMOYL-PHOSPHATE SYNTHASE [AMMONIA], MITOCHONDRIAL"/>
    <property type="match status" value="1"/>
</dbReference>
<feature type="non-terminal residue" evidence="4">
    <location>
        <position position="90"/>
    </location>
</feature>
<keyword evidence="2" id="KW-0547">Nucleotide-binding</keyword>
<reference evidence="4 5" key="1">
    <citation type="submission" date="2022-05" db="EMBL/GenBank/DDBJ databases">
        <authorList>
            <consortium name="Genoscope - CEA"/>
            <person name="William W."/>
        </authorList>
    </citation>
    <scope>NUCLEOTIDE SEQUENCE [LARGE SCALE GENOMIC DNA]</scope>
</reference>
<dbReference type="Gene3D" id="3.30.470.20">
    <property type="entry name" value="ATP-grasp fold, B domain"/>
    <property type="match status" value="1"/>
</dbReference>
<evidence type="ECO:0000313" key="5">
    <source>
        <dbReference type="Proteomes" id="UP001159405"/>
    </source>
</evidence>
<comment type="caution">
    <text evidence="4">The sequence shown here is derived from an EMBL/GenBank/DDBJ whole genome shotgun (WGS) entry which is preliminary data.</text>
</comment>
<accession>A0ABN8R5C5</accession>
<keyword evidence="1" id="KW-0436">Ligase</keyword>
<evidence type="ECO:0000256" key="2">
    <source>
        <dbReference type="ARBA" id="ARBA00022741"/>
    </source>
</evidence>
<protein>
    <submittedName>
        <fullName evidence="4">Uncharacterized protein</fullName>
    </submittedName>
</protein>
<keyword evidence="3" id="KW-0067">ATP-binding</keyword>
<keyword evidence="5" id="KW-1185">Reference proteome</keyword>
<gene>
    <name evidence="4" type="ORF">PLOB_00015133</name>
</gene>
<dbReference type="PANTHER" id="PTHR11405">
    <property type="entry name" value="CARBAMOYLTRANSFERASE FAMILY MEMBER"/>
    <property type="match status" value="1"/>
</dbReference>
<organism evidence="4 5">
    <name type="scientific">Porites lobata</name>
    <dbReference type="NCBI Taxonomy" id="104759"/>
    <lineage>
        <taxon>Eukaryota</taxon>
        <taxon>Metazoa</taxon>
        <taxon>Cnidaria</taxon>
        <taxon>Anthozoa</taxon>
        <taxon>Hexacorallia</taxon>
        <taxon>Scleractinia</taxon>
        <taxon>Fungiina</taxon>
        <taxon>Poritidae</taxon>
        <taxon>Porites</taxon>
    </lineage>
</organism>
<dbReference type="EMBL" id="CALNXK010000190">
    <property type="protein sequence ID" value="CAH3174404.1"/>
    <property type="molecule type" value="Genomic_DNA"/>
</dbReference>
<dbReference type="Proteomes" id="UP001159405">
    <property type="component" value="Unassembled WGS sequence"/>
</dbReference>
<name>A0ABN8R5C5_9CNID</name>
<sequence length="90" mass="9975">MNVTYGPVELKKFLEEAARVSQDHPVVMTKFIEGAREIEMDAVAKNGKVVAHAISEHVENAVVHSGFTNNQRGGYPAGSVYDQQSQFAWR</sequence>
<evidence type="ECO:0000256" key="3">
    <source>
        <dbReference type="ARBA" id="ARBA00022840"/>
    </source>
</evidence>
<dbReference type="SUPFAM" id="SSF56059">
    <property type="entry name" value="Glutathione synthetase ATP-binding domain-like"/>
    <property type="match status" value="1"/>
</dbReference>
<evidence type="ECO:0000313" key="4">
    <source>
        <dbReference type="EMBL" id="CAH3174404.1"/>
    </source>
</evidence>
<evidence type="ECO:0000256" key="1">
    <source>
        <dbReference type="ARBA" id="ARBA00022598"/>
    </source>
</evidence>
<proteinExistence type="predicted"/>